<dbReference type="GO" id="GO:0005576">
    <property type="term" value="C:extracellular region"/>
    <property type="evidence" value="ECO:0007669"/>
    <property type="project" value="UniProtKB-SubCell"/>
</dbReference>
<dbReference type="EMBL" id="CP012159">
    <property type="protein sequence ID" value="AKT41505.1"/>
    <property type="molecule type" value="Genomic_DNA"/>
</dbReference>
<evidence type="ECO:0000313" key="9">
    <source>
        <dbReference type="Proteomes" id="UP000067626"/>
    </source>
</evidence>
<comment type="subcellular location">
    <subcellularLocation>
        <location evidence="1">Secreted</location>
    </subcellularLocation>
</comment>
<sequence>MSMSASRSQPAFPFVSASSPRPRRRPPFPRALLLLIAVLLVGACGDAGGPLLWSSSSQALWEPSPIPPLPPLLCLGPGDGPSPFPPDLTQGTTTAAGTLPGSFSVTSTGEATYTIPVPTLPGRAGIEPSLAITYDSAQGEGLLGIGFHLQGLSSVDRCPRNVAQDGHIAPVRDAEDDALCLDGQRLVPVDPQPGRAPREYRTFPDSFTRVEADFAESEGWPAERGPKRLRAHGKAGLIYEYGGESSGRVLAQGEAVRSWLLTRLSDRDGNTMAVVYRNDLHAKGYTVEHAPQRITYTRHPTVPASRMVEFTYGPLEAADVRVHYARGMELRRSLSLRSIQMFGPGHVLARELRFGYGHGPATGRLRLEAVRECAGDGTCKPPTRFTWHTAGAAGYTQQQTLVEVPLSERGTLMTMDVSGDGLDDLVTSDMVVEAGTEEPITRWSVALNRSQELTPGFFEAAVTGQEQPHFIDAEPPYQPELGTPLDYDHDGRMDLFLHDVHGQSMTWEVLLSNGDGRFTRRDTGVPRPFTMGMTPAGLRSPDASTHLVDVDGDGMVDLLQCYLSAHEQLWYLHRWTAAAGGFAPHGDRVHALSSYPCHAELHAVDVDADGRVDLVMQELILVGSQVRAGWQYVAFSYELSDGSWTRALTGLRLTPPGDRVFFLDVNGDGLPDAVQSSRDDEQLYTSMNIGAGFAAPVPSLATPTLGAARFVRFASVLDHNADGRQDLLLAMSDGGSESLPAWKVLQATGEVGPGTFEIVHPGLPMGIVLQQDELPTPDHPLTPRVTDVNGDGAQDLLYAFNNQVHVFENVLGQEDLLAAVTDGMNAHAPEDAEYLPNVQIRYDHLIDRARTTEGFEDAPGIPSPEQRTYRPLEQSDEEPCRYPVRCVVGHRRVVSGYVLNNGADRPRTFQVAYRNGRHHRLGRGFLGFGTRIVRDLDTGAGTAEFYDNVTFDGAFQAFPFRGQVQRSWRWSPSLPLDAHSAEPASLELLTTRSYAVVIPTQAGTYFTLSLLEGKSRHQGTFSPGSGKTLEEAVRALEGDLASRMSDTLRTVSDFDLYGNILAEQTQTEGVDLDLSVTRSFDNDPLSWRLGELTRETTCSKAGGETQCRVMHRSYDGRGHVRLERVGGEPFDPEMQLDVWFSRDALGNIHSTRSRDGTGQVRASCTSYDALGLMPYAHRNLEGHQSYTRYDPAVGVLRASVDPNGLVSRWAYDGFGRVTLESLPGRMPTVIRRTWTKDGGAAGNAWNLKIRTASVGGQDETVQLDGLGREVRWWWQALDVGEEQAPRMMQEVAFDARGEHLAWRSLPIVDPAPPGSVQVRETWQYDGMGRVLRHVTPWGAATTHEYIGRDEVITAPGQAVTRIASDPLGRPTAVGDPEGGVSRYTYGPFGGLREVTTPAGAVTLTERDAFGRVRRQVSPDRGVSTAHYDGYGQKISSLDAAGRAVTTRYDTLGRIFRQVDEDGVTEFRWDDAQHGVGQLALVVSPDGHRLRYGFDHLGRPATTTLEIGGESFTSRLSYDLSGRLERIEYPSAPGIGSFAIEREYDPHGRLRALKDAGSGAEFWRATAIDAGNRITGERFGGGTATTLRTFDAARERVSRIETQTAGGPVQQLSYLWNDRRKLVERSDGLHANVERFRYDLLDRLTCAQFGLINAALCERPFTYGPDGNLLQKPGVGAYEYDPAQPHAVVRAGSAFYGYDAVGNQTSRPGATIAYTAFDLPKRIALTSGDTVDFAYDGLQQRVRKTTATQEIASFGEVYERVTDVVTGAVEHRYHVRNDERVVTLVRRSVAQGTRTLHVHVDHLGSIDVLTDGVTGSVAERRSYDAFGAPRHPDWGSGQPPSPHELSSLGFTGHEADLDLGLVNMKGRIYDPKLGRFLTPDPLVPRPLFGQSWNSYSYVLNSPLSLVDPSGFQEQPPATEDGCSQGCTIWVFGPPREPKPPAPPKVVEGNLEDAAGTGSTQAPVDVGTSGVRSGWSPQLPATLQTLGRGDAIARRIMDGVRIGMARMLLESAKLGILGGTSRVYVAYTNLTAAWNGYKESGLPGALDAVNPASQMVQAGVEAYEAAAAEDWEAAGASLFKAGSIGMSILATAVGVGGAITATVGSTAGAAGRAAARAPSLPAYAGGKTSGVLRTTAGDTALLSGYKGPSASMPRGTPGMNGRIKSHVEAHAAAVMREQGMKEGTLYINRVPCSGATGCDAMLPRMLPPDAHLRVVGPNGYDQVFVGLPD</sequence>
<dbReference type="Pfam" id="PF14428">
    <property type="entry name" value="DddA-like"/>
    <property type="match status" value="1"/>
</dbReference>
<dbReference type="InterPro" id="IPR003284">
    <property type="entry name" value="Sal_SpvB"/>
</dbReference>
<name>A0A0K1EKV1_CHOCO</name>
<evidence type="ECO:0000256" key="4">
    <source>
        <dbReference type="ARBA" id="ARBA00022737"/>
    </source>
</evidence>
<feature type="compositionally biased region" description="Low complexity" evidence="6">
    <location>
        <begin position="10"/>
        <end position="20"/>
    </location>
</feature>
<dbReference type="RefSeq" id="WP_082362861.1">
    <property type="nucleotide sequence ID" value="NZ_CP012159.1"/>
</dbReference>
<dbReference type="InterPro" id="IPR050708">
    <property type="entry name" value="T6SS_VgrG/RHS"/>
</dbReference>
<evidence type="ECO:0000256" key="2">
    <source>
        <dbReference type="ARBA" id="ARBA00022525"/>
    </source>
</evidence>
<dbReference type="PANTHER" id="PTHR32305:SF15">
    <property type="entry name" value="PROTEIN RHSA-RELATED"/>
    <property type="match status" value="1"/>
</dbReference>
<dbReference type="Pfam" id="PF03534">
    <property type="entry name" value="SpvB"/>
    <property type="match status" value="1"/>
</dbReference>
<keyword evidence="3" id="KW-0732">Signal</keyword>
<keyword evidence="5" id="KW-0843">Virulence</keyword>
<dbReference type="OrthoDB" id="5388941at2"/>
<proteinExistence type="predicted"/>
<dbReference type="InterPro" id="IPR006530">
    <property type="entry name" value="YD"/>
</dbReference>
<dbReference type="Pfam" id="PF13517">
    <property type="entry name" value="FG-GAP_3"/>
    <property type="match status" value="1"/>
</dbReference>
<dbReference type="Proteomes" id="UP000067626">
    <property type="component" value="Chromosome"/>
</dbReference>
<dbReference type="Gene3D" id="2.180.10.10">
    <property type="entry name" value="RHS repeat-associated core"/>
    <property type="match status" value="2"/>
</dbReference>
<evidence type="ECO:0000256" key="6">
    <source>
        <dbReference type="SAM" id="MobiDB-lite"/>
    </source>
</evidence>
<reference evidence="8 9" key="1">
    <citation type="submission" date="2015-07" db="EMBL/GenBank/DDBJ databases">
        <title>Genome analysis of myxobacterium Chondromyces crocatus Cm c5 reveals a high potential for natural compound synthesis and the genetic basis for the loss of fruiting body formation.</title>
        <authorList>
            <person name="Zaburannyi N."/>
            <person name="Bunk B."/>
            <person name="Maier J."/>
            <person name="Overmann J."/>
            <person name="Mueller R."/>
        </authorList>
    </citation>
    <scope>NUCLEOTIDE SEQUENCE [LARGE SCALE GENOMIC DNA]</scope>
    <source>
        <strain evidence="8 9">Cm c5</strain>
    </source>
</reference>
<dbReference type="PANTHER" id="PTHR32305">
    <property type="match status" value="1"/>
</dbReference>
<feature type="region of interest" description="Disordered" evidence="6">
    <location>
        <begin position="1932"/>
        <end position="1961"/>
    </location>
</feature>
<evidence type="ECO:0000256" key="5">
    <source>
        <dbReference type="ARBA" id="ARBA00023026"/>
    </source>
</evidence>
<dbReference type="InterPro" id="IPR056823">
    <property type="entry name" value="TEN-like_YD-shell"/>
</dbReference>
<dbReference type="InterPro" id="IPR032724">
    <property type="entry name" value="SCP1.201-like"/>
</dbReference>
<dbReference type="STRING" id="52.CMC5_057130"/>
<evidence type="ECO:0000256" key="3">
    <source>
        <dbReference type="ARBA" id="ARBA00022729"/>
    </source>
</evidence>
<accession>A0A0K1EKV1</accession>
<dbReference type="GO" id="GO:0005737">
    <property type="term" value="C:cytoplasm"/>
    <property type="evidence" value="ECO:0007669"/>
    <property type="project" value="InterPro"/>
</dbReference>
<evidence type="ECO:0000313" key="8">
    <source>
        <dbReference type="EMBL" id="AKT41505.1"/>
    </source>
</evidence>
<protein>
    <submittedName>
        <fullName evidence="8">Type IV secretion protein Rhs</fullName>
    </submittedName>
</protein>
<dbReference type="NCBIfam" id="TIGR01643">
    <property type="entry name" value="YD_repeat_2x"/>
    <property type="match status" value="1"/>
</dbReference>
<keyword evidence="4" id="KW-0677">Repeat</keyword>
<feature type="domain" description="Teneurin-like YD-shell" evidence="7">
    <location>
        <begin position="1369"/>
        <end position="1879"/>
    </location>
</feature>
<dbReference type="NCBIfam" id="TIGR03696">
    <property type="entry name" value="Rhs_assc_core"/>
    <property type="match status" value="1"/>
</dbReference>
<dbReference type="SUPFAM" id="SSF69318">
    <property type="entry name" value="Integrin alpha N-terminal domain"/>
    <property type="match status" value="2"/>
</dbReference>
<keyword evidence="2" id="KW-0964">Secreted</keyword>
<dbReference type="InterPro" id="IPR028994">
    <property type="entry name" value="Integrin_alpha_N"/>
</dbReference>
<dbReference type="Pfam" id="PF25023">
    <property type="entry name" value="TEN_YD-shell"/>
    <property type="match status" value="1"/>
</dbReference>
<keyword evidence="9" id="KW-1185">Reference proteome</keyword>
<evidence type="ECO:0000259" key="7">
    <source>
        <dbReference type="Pfam" id="PF25023"/>
    </source>
</evidence>
<evidence type="ECO:0000256" key="1">
    <source>
        <dbReference type="ARBA" id="ARBA00004613"/>
    </source>
</evidence>
<organism evidence="8 9">
    <name type="scientific">Chondromyces crocatus</name>
    <dbReference type="NCBI Taxonomy" id="52"/>
    <lineage>
        <taxon>Bacteria</taxon>
        <taxon>Pseudomonadati</taxon>
        <taxon>Myxococcota</taxon>
        <taxon>Polyangia</taxon>
        <taxon>Polyangiales</taxon>
        <taxon>Polyangiaceae</taxon>
        <taxon>Chondromyces</taxon>
    </lineage>
</organism>
<dbReference type="InterPro" id="IPR013517">
    <property type="entry name" value="FG-GAP"/>
</dbReference>
<feature type="region of interest" description="Disordered" evidence="6">
    <location>
        <begin position="854"/>
        <end position="875"/>
    </location>
</feature>
<dbReference type="KEGG" id="ccro:CMC5_057130"/>
<gene>
    <name evidence="8" type="ORF">CMC5_057130</name>
</gene>
<dbReference type="InterPro" id="IPR022385">
    <property type="entry name" value="Rhs_assc_core"/>
</dbReference>
<feature type="region of interest" description="Disordered" evidence="6">
    <location>
        <begin position="1"/>
        <end position="23"/>
    </location>
</feature>